<dbReference type="EMBL" id="QEKI01000003">
    <property type="protein sequence ID" value="PVY42221.1"/>
    <property type="molecule type" value="Genomic_DNA"/>
</dbReference>
<organism evidence="3 4">
    <name type="scientific">Pontibacter virosus</name>
    <dbReference type="NCBI Taxonomy" id="1765052"/>
    <lineage>
        <taxon>Bacteria</taxon>
        <taxon>Pseudomonadati</taxon>
        <taxon>Bacteroidota</taxon>
        <taxon>Cytophagia</taxon>
        <taxon>Cytophagales</taxon>
        <taxon>Hymenobacteraceae</taxon>
        <taxon>Pontibacter</taxon>
    </lineage>
</organism>
<dbReference type="GO" id="GO:0000160">
    <property type="term" value="P:phosphorelay signal transduction system"/>
    <property type="evidence" value="ECO:0007669"/>
    <property type="project" value="InterPro"/>
</dbReference>
<dbReference type="InterPro" id="IPR011006">
    <property type="entry name" value="CheY-like_superfamily"/>
</dbReference>
<gene>
    <name evidence="3" type="ORF">C8E01_10387</name>
</gene>
<reference evidence="3 4" key="1">
    <citation type="submission" date="2018-04" db="EMBL/GenBank/DDBJ databases">
        <title>Genomic Encyclopedia of Type Strains, Phase IV (KMG-IV): sequencing the most valuable type-strain genomes for metagenomic binning, comparative biology and taxonomic classification.</title>
        <authorList>
            <person name="Goeker M."/>
        </authorList>
    </citation>
    <scope>NUCLEOTIDE SEQUENCE [LARGE SCALE GENOMIC DNA]</scope>
    <source>
        <strain evidence="3 4">DSM 100231</strain>
    </source>
</reference>
<dbReference type="Pfam" id="PF00072">
    <property type="entry name" value="Response_reg"/>
    <property type="match status" value="1"/>
</dbReference>
<dbReference type="Proteomes" id="UP000245466">
    <property type="component" value="Unassembled WGS sequence"/>
</dbReference>
<dbReference type="SMART" id="SM00448">
    <property type="entry name" value="REC"/>
    <property type="match status" value="1"/>
</dbReference>
<keyword evidence="4" id="KW-1185">Reference proteome</keyword>
<evidence type="ECO:0000256" key="1">
    <source>
        <dbReference type="PROSITE-ProRule" id="PRU00169"/>
    </source>
</evidence>
<dbReference type="RefSeq" id="WP_116542401.1">
    <property type="nucleotide sequence ID" value="NZ_QEKI01000003.1"/>
</dbReference>
<proteinExistence type="predicted"/>
<dbReference type="PROSITE" id="PS50110">
    <property type="entry name" value="RESPONSE_REGULATORY"/>
    <property type="match status" value="1"/>
</dbReference>
<evidence type="ECO:0000259" key="2">
    <source>
        <dbReference type="PROSITE" id="PS50110"/>
    </source>
</evidence>
<dbReference type="PANTHER" id="PTHR44520">
    <property type="entry name" value="RESPONSE REGULATOR RCP1-RELATED"/>
    <property type="match status" value="1"/>
</dbReference>
<dbReference type="Gene3D" id="3.40.50.2300">
    <property type="match status" value="1"/>
</dbReference>
<dbReference type="AlphaFoldDB" id="A0A2U1B0W6"/>
<feature type="domain" description="Response regulatory" evidence="2">
    <location>
        <begin position="9"/>
        <end position="132"/>
    </location>
</feature>
<dbReference type="SUPFAM" id="SSF52172">
    <property type="entry name" value="CheY-like"/>
    <property type="match status" value="1"/>
</dbReference>
<protein>
    <submittedName>
        <fullName evidence="3">Response regulator receiver domain-containing protein</fullName>
    </submittedName>
</protein>
<evidence type="ECO:0000313" key="3">
    <source>
        <dbReference type="EMBL" id="PVY42221.1"/>
    </source>
</evidence>
<evidence type="ECO:0000313" key="4">
    <source>
        <dbReference type="Proteomes" id="UP000245466"/>
    </source>
</evidence>
<dbReference type="InterPro" id="IPR052893">
    <property type="entry name" value="TCS_response_regulator"/>
</dbReference>
<name>A0A2U1B0W6_9BACT</name>
<feature type="modified residue" description="4-aspartylphosphate" evidence="1">
    <location>
        <position position="65"/>
    </location>
</feature>
<keyword evidence="1" id="KW-0597">Phosphoprotein</keyword>
<accession>A0A2U1B0W6</accession>
<sequence>MKTIPKGKYILLIDDDVVTNYLHKSLIKDLNKGFEVVTCENGKVALTFLEKALAANAVPYAILVDLNMPVMDGFRFLEQYERNNYPKLYPSRITVLTTSSSPRDLDQLDVIDFVNYQSKPLTKQTLVNLLTD</sequence>
<dbReference type="PANTHER" id="PTHR44520:SF2">
    <property type="entry name" value="RESPONSE REGULATOR RCP1"/>
    <property type="match status" value="1"/>
</dbReference>
<dbReference type="OrthoDB" id="1524091at2"/>
<dbReference type="InterPro" id="IPR001789">
    <property type="entry name" value="Sig_transdc_resp-reg_receiver"/>
</dbReference>
<comment type="caution">
    <text evidence="3">The sequence shown here is derived from an EMBL/GenBank/DDBJ whole genome shotgun (WGS) entry which is preliminary data.</text>
</comment>